<name>A0A1I6M5Y4_9BACT</name>
<evidence type="ECO:0000259" key="5">
    <source>
        <dbReference type="Pfam" id="PF07731"/>
    </source>
</evidence>
<dbReference type="PANTHER" id="PTHR11709:SF518">
    <property type="entry name" value="MULTICOPPER OXIDASE"/>
    <property type="match status" value="1"/>
</dbReference>
<dbReference type="InterPro" id="IPR002355">
    <property type="entry name" value="Cu_oxidase_Cu_BS"/>
</dbReference>
<dbReference type="CDD" id="cd13900">
    <property type="entry name" value="CuRO_3_Tth-MCO_like"/>
    <property type="match status" value="1"/>
</dbReference>
<dbReference type="SUPFAM" id="SSF49503">
    <property type="entry name" value="Cupredoxins"/>
    <property type="match status" value="3"/>
</dbReference>
<keyword evidence="2" id="KW-0560">Oxidoreductase</keyword>
<dbReference type="InterPro" id="IPR011706">
    <property type="entry name" value="Cu-oxidase_C"/>
</dbReference>
<proteinExistence type="predicted"/>
<dbReference type="Pfam" id="PF00394">
    <property type="entry name" value="Cu-oxidase"/>
    <property type="match status" value="1"/>
</dbReference>
<feature type="signal peptide" evidence="3">
    <location>
        <begin position="1"/>
        <end position="21"/>
    </location>
</feature>
<evidence type="ECO:0000256" key="1">
    <source>
        <dbReference type="ARBA" id="ARBA00022723"/>
    </source>
</evidence>
<organism evidence="7 8">
    <name type="scientific">Granulicella pectinivorans</name>
    <dbReference type="NCBI Taxonomy" id="474950"/>
    <lineage>
        <taxon>Bacteria</taxon>
        <taxon>Pseudomonadati</taxon>
        <taxon>Acidobacteriota</taxon>
        <taxon>Terriglobia</taxon>
        <taxon>Terriglobales</taxon>
        <taxon>Acidobacteriaceae</taxon>
        <taxon>Granulicella</taxon>
    </lineage>
</organism>
<dbReference type="InterPro" id="IPR001117">
    <property type="entry name" value="Cu-oxidase_2nd"/>
</dbReference>
<reference evidence="7 8" key="1">
    <citation type="submission" date="2016-10" db="EMBL/GenBank/DDBJ databases">
        <authorList>
            <person name="de Groot N.N."/>
        </authorList>
    </citation>
    <scope>NUCLEOTIDE SEQUENCE [LARGE SCALE GENOMIC DNA]</scope>
    <source>
        <strain evidence="7 8">DSM 21001</strain>
    </source>
</reference>
<dbReference type="InterPro" id="IPR008972">
    <property type="entry name" value="Cupredoxin"/>
</dbReference>
<dbReference type="PANTHER" id="PTHR11709">
    <property type="entry name" value="MULTI-COPPER OXIDASE"/>
    <property type="match status" value="1"/>
</dbReference>
<accession>A0A1I6M5Y4</accession>
<evidence type="ECO:0000259" key="4">
    <source>
        <dbReference type="Pfam" id="PF00394"/>
    </source>
</evidence>
<gene>
    <name evidence="7" type="ORF">SAMN05421771_1898</name>
</gene>
<sequence length="661" mass="71985">MSTFVRTVASLALLLIGSAAAQTPTPAARLQSFALKDPKGPCPYVPIDLEKPGVAMQPLKTPPALRSVGGVLQTDLTVKYTDPAKTKLADCGVKLRSFNGELVGPTIRLKPGDTLKLNLINALPKETAAEVARQYEDEATQAHLVTIPHSFNTTNMHYHGLHVSPSSHIVRAPGRKDELIASDDVLIAVMPGQTQKYEVAIPKNHPAGTFWYHPHAHGSTSIQVGSGMAGALIIDDDPATLPASLRDASDEQHEKILEFESILYNQDGEVTTIASFFPSPGIPTVKNCAAFGGPLPDQTSVGTWQCSNRRTTVNGQIVPIIHMRPGEVSRWRMIDTSFRESIELQLDDHTLHEIALDGIYTGKIDDWNEDTQPLDLEPGYRSDVLVKARPCNLQQHAASEASLLSHSDVRALLMAPNARAVAPTTCRYGLWNRAVSTNQSLRGSQQREALLAILEVDGDPENMTLPTAAEMAKMNPFPNVNLPAQLGQQGGPIGVQEVVFKLGADLRNPGGTPNCASNPGGCPTNYFQVNYMAYDPSHERKLLLGATEMWNITTVGDPANVPSGIPPLPHVFHIHVNPFQVSRSDPNGNPELVWKDTLLIPPAANVNVYTQYLDFTGAFVMHCHILDHEDLGMMEVENVVKDLATPMPDAMMMLEHDQMKH</sequence>
<keyword evidence="8" id="KW-1185">Reference proteome</keyword>
<dbReference type="PROSITE" id="PS00080">
    <property type="entry name" value="MULTICOPPER_OXIDASE2"/>
    <property type="match status" value="1"/>
</dbReference>
<dbReference type="Pfam" id="PF07732">
    <property type="entry name" value="Cu-oxidase_3"/>
    <property type="match status" value="1"/>
</dbReference>
<feature type="domain" description="Plastocyanin-like" evidence="6">
    <location>
        <begin position="153"/>
        <end position="237"/>
    </location>
</feature>
<evidence type="ECO:0000259" key="6">
    <source>
        <dbReference type="Pfam" id="PF07732"/>
    </source>
</evidence>
<feature type="chain" id="PRO_5011694033" evidence="3">
    <location>
        <begin position="22"/>
        <end position="661"/>
    </location>
</feature>
<keyword evidence="1" id="KW-0479">Metal-binding</keyword>
<dbReference type="RefSeq" id="WP_175528944.1">
    <property type="nucleotide sequence ID" value="NZ_FOZL01000001.1"/>
</dbReference>
<dbReference type="GO" id="GO:0005507">
    <property type="term" value="F:copper ion binding"/>
    <property type="evidence" value="ECO:0007669"/>
    <property type="project" value="InterPro"/>
</dbReference>
<feature type="domain" description="Plastocyanin-like" evidence="4">
    <location>
        <begin position="311"/>
        <end position="389"/>
    </location>
</feature>
<feature type="domain" description="Plastocyanin-like" evidence="5">
    <location>
        <begin position="567"/>
        <end position="635"/>
    </location>
</feature>
<dbReference type="InterPro" id="IPR045087">
    <property type="entry name" value="Cu-oxidase_fam"/>
</dbReference>
<evidence type="ECO:0000313" key="8">
    <source>
        <dbReference type="Proteomes" id="UP000199024"/>
    </source>
</evidence>
<dbReference type="AlphaFoldDB" id="A0A1I6M5Y4"/>
<dbReference type="CDD" id="cd13853">
    <property type="entry name" value="CuRO_1_Tth-MCO_like"/>
    <property type="match status" value="1"/>
</dbReference>
<dbReference type="GO" id="GO:0016491">
    <property type="term" value="F:oxidoreductase activity"/>
    <property type="evidence" value="ECO:0007669"/>
    <property type="project" value="UniProtKB-KW"/>
</dbReference>
<evidence type="ECO:0000256" key="3">
    <source>
        <dbReference type="SAM" id="SignalP"/>
    </source>
</evidence>
<dbReference type="Proteomes" id="UP000199024">
    <property type="component" value="Unassembled WGS sequence"/>
</dbReference>
<keyword evidence="3" id="KW-0732">Signal</keyword>
<evidence type="ECO:0000313" key="7">
    <source>
        <dbReference type="EMBL" id="SFS11053.1"/>
    </source>
</evidence>
<dbReference type="EMBL" id="FOZL01000001">
    <property type="protein sequence ID" value="SFS11053.1"/>
    <property type="molecule type" value="Genomic_DNA"/>
</dbReference>
<protein>
    <submittedName>
        <fullName evidence="7">Multicopper oxidase</fullName>
    </submittedName>
</protein>
<dbReference type="STRING" id="474950.SAMN05421771_1898"/>
<evidence type="ECO:0000256" key="2">
    <source>
        <dbReference type="ARBA" id="ARBA00023002"/>
    </source>
</evidence>
<dbReference type="InterPro" id="IPR011707">
    <property type="entry name" value="Cu-oxidase-like_N"/>
</dbReference>
<dbReference type="Pfam" id="PF07731">
    <property type="entry name" value="Cu-oxidase_2"/>
    <property type="match status" value="1"/>
</dbReference>
<dbReference type="Gene3D" id="2.60.40.420">
    <property type="entry name" value="Cupredoxins - blue copper proteins"/>
    <property type="match status" value="3"/>
</dbReference>